<proteinExistence type="predicted"/>
<dbReference type="Proteomes" id="UP001292094">
    <property type="component" value="Unassembled WGS sequence"/>
</dbReference>
<evidence type="ECO:0000313" key="2">
    <source>
        <dbReference type="Proteomes" id="UP001292094"/>
    </source>
</evidence>
<dbReference type="AlphaFoldDB" id="A0AAE1P5D9"/>
<name>A0AAE1P5D9_9EUCA</name>
<dbReference type="EMBL" id="JAWZYT010002739">
    <property type="protein sequence ID" value="KAK4302394.1"/>
    <property type="molecule type" value="Genomic_DNA"/>
</dbReference>
<gene>
    <name evidence="1" type="ORF">Pmani_025506</name>
</gene>
<protein>
    <submittedName>
        <fullName evidence="1">Uncharacterized protein</fullName>
    </submittedName>
</protein>
<evidence type="ECO:0000313" key="1">
    <source>
        <dbReference type="EMBL" id="KAK4302394.1"/>
    </source>
</evidence>
<reference evidence="1" key="1">
    <citation type="submission" date="2023-11" db="EMBL/GenBank/DDBJ databases">
        <title>Genome assemblies of two species of porcelain crab, Petrolisthes cinctipes and Petrolisthes manimaculis (Anomura: Porcellanidae).</title>
        <authorList>
            <person name="Angst P."/>
        </authorList>
    </citation>
    <scope>NUCLEOTIDE SEQUENCE</scope>
    <source>
        <strain evidence="1">PB745_02</strain>
        <tissue evidence="1">Gill</tissue>
    </source>
</reference>
<comment type="caution">
    <text evidence="1">The sequence shown here is derived from an EMBL/GenBank/DDBJ whole genome shotgun (WGS) entry which is preliminary data.</text>
</comment>
<keyword evidence="2" id="KW-1185">Reference proteome</keyword>
<organism evidence="1 2">
    <name type="scientific">Petrolisthes manimaculis</name>
    <dbReference type="NCBI Taxonomy" id="1843537"/>
    <lineage>
        <taxon>Eukaryota</taxon>
        <taxon>Metazoa</taxon>
        <taxon>Ecdysozoa</taxon>
        <taxon>Arthropoda</taxon>
        <taxon>Crustacea</taxon>
        <taxon>Multicrustacea</taxon>
        <taxon>Malacostraca</taxon>
        <taxon>Eumalacostraca</taxon>
        <taxon>Eucarida</taxon>
        <taxon>Decapoda</taxon>
        <taxon>Pleocyemata</taxon>
        <taxon>Anomura</taxon>
        <taxon>Galatheoidea</taxon>
        <taxon>Porcellanidae</taxon>
        <taxon>Petrolisthes</taxon>
    </lineage>
</organism>
<sequence length="141" mass="14561">MCGQVVRGEGGRCREPWAGVVCLGRAGEIAQSGEISTVLASSSQFSDAKVSQRDGERVGGGGGKGRWVRFCLPGCPAIKGGVEVGIGEKGCRGRVGGKNNIMSTTTSPHCVFSSLPPSFDDSLSSLITSPTNIPPQTSMPY</sequence>
<accession>A0AAE1P5D9</accession>